<evidence type="ECO:0000256" key="4">
    <source>
        <dbReference type="ARBA" id="ARBA00022692"/>
    </source>
</evidence>
<feature type="transmembrane region" description="Helical" evidence="7">
    <location>
        <begin position="12"/>
        <end position="29"/>
    </location>
</feature>
<feature type="transmembrane region" description="Helical" evidence="7">
    <location>
        <begin position="35"/>
        <end position="53"/>
    </location>
</feature>
<dbReference type="SUPFAM" id="SSF103473">
    <property type="entry name" value="MFS general substrate transporter"/>
    <property type="match status" value="1"/>
</dbReference>
<name>A0ABW3A7B4_9ACTN</name>
<dbReference type="Gene3D" id="1.20.1250.20">
    <property type="entry name" value="MFS general substrate transporter like domains"/>
    <property type="match status" value="1"/>
</dbReference>
<gene>
    <name evidence="8" type="ORF">ACFQZ8_23415</name>
</gene>
<comment type="subcellular location">
    <subcellularLocation>
        <location evidence="1">Cell membrane</location>
        <topology evidence="1">Multi-pass membrane protein</topology>
    </subcellularLocation>
</comment>
<evidence type="ECO:0000256" key="3">
    <source>
        <dbReference type="ARBA" id="ARBA00022475"/>
    </source>
</evidence>
<feature type="transmembrane region" description="Helical" evidence="7">
    <location>
        <begin position="100"/>
        <end position="121"/>
    </location>
</feature>
<keyword evidence="3" id="KW-1003">Cell membrane</keyword>
<keyword evidence="9" id="KW-1185">Reference proteome</keyword>
<keyword evidence="2" id="KW-0813">Transport</keyword>
<accession>A0ABW3A7B4</accession>
<dbReference type="InterPro" id="IPR036259">
    <property type="entry name" value="MFS_trans_sf"/>
</dbReference>
<dbReference type="PANTHER" id="PTHR23513:SF11">
    <property type="entry name" value="STAPHYLOFERRIN A TRANSPORTER"/>
    <property type="match status" value="1"/>
</dbReference>
<feature type="non-terminal residue" evidence="8">
    <location>
        <position position="1"/>
    </location>
</feature>
<protein>
    <submittedName>
        <fullName evidence="8">MFS transporter</fullName>
    </submittedName>
</protein>
<feature type="transmembrane region" description="Helical" evidence="7">
    <location>
        <begin position="74"/>
        <end position="94"/>
    </location>
</feature>
<evidence type="ECO:0000313" key="9">
    <source>
        <dbReference type="Proteomes" id="UP001597053"/>
    </source>
</evidence>
<keyword evidence="6 7" id="KW-0472">Membrane</keyword>
<sequence length="147" mass="15853">RAGTGRRSRPSVWLVLGAAIACAIFGTLVGLSQMYWLVAVLLVPTGFFMVFFAQAANQRVQLGVDAAFRGRVMALWVLVFLGTNPVGAPVIGWVAETFGAGAAIWIGALISLATALLALAWQLRRSGARLRFQVLPMPRFYVTQTES</sequence>
<proteinExistence type="predicted"/>
<keyword evidence="5 7" id="KW-1133">Transmembrane helix</keyword>
<evidence type="ECO:0000256" key="6">
    <source>
        <dbReference type="ARBA" id="ARBA00023136"/>
    </source>
</evidence>
<dbReference type="Pfam" id="PF05977">
    <property type="entry name" value="MFS_3"/>
    <property type="match status" value="1"/>
</dbReference>
<dbReference type="Proteomes" id="UP001597053">
    <property type="component" value="Unassembled WGS sequence"/>
</dbReference>
<organism evidence="8 9">
    <name type="scientific">Micromonospora azadirachtae</name>
    <dbReference type="NCBI Taxonomy" id="1970735"/>
    <lineage>
        <taxon>Bacteria</taxon>
        <taxon>Bacillati</taxon>
        <taxon>Actinomycetota</taxon>
        <taxon>Actinomycetes</taxon>
        <taxon>Micromonosporales</taxon>
        <taxon>Micromonosporaceae</taxon>
        <taxon>Micromonospora</taxon>
    </lineage>
</organism>
<dbReference type="EMBL" id="JBHTHM010001614">
    <property type="protein sequence ID" value="MFD0786858.1"/>
    <property type="molecule type" value="Genomic_DNA"/>
</dbReference>
<dbReference type="InterPro" id="IPR010290">
    <property type="entry name" value="TM_effector"/>
</dbReference>
<dbReference type="PANTHER" id="PTHR23513">
    <property type="entry name" value="INTEGRAL MEMBRANE EFFLUX PROTEIN-RELATED"/>
    <property type="match status" value="1"/>
</dbReference>
<evidence type="ECO:0000313" key="8">
    <source>
        <dbReference type="EMBL" id="MFD0786858.1"/>
    </source>
</evidence>
<evidence type="ECO:0000256" key="2">
    <source>
        <dbReference type="ARBA" id="ARBA00022448"/>
    </source>
</evidence>
<evidence type="ECO:0000256" key="5">
    <source>
        <dbReference type="ARBA" id="ARBA00022989"/>
    </source>
</evidence>
<evidence type="ECO:0000256" key="7">
    <source>
        <dbReference type="SAM" id="Phobius"/>
    </source>
</evidence>
<evidence type="ECO:0000256" key="1">
    <source>
        <dbReference type="ARBA" id="ARBA00004651"/>
    </source>
</evidence>
<keyword evidence="4 7" id="KW-0812">Transmembrane</keyword>
<comment type="caution">
    <text evidence="8">The sequence shown here is derived from an EMBL/GenBank/DDBJ whole genome shotgun (WGS) entry which is preliminary data.</text>
</comment>
<reference evidence="9" key="1">
    <citation type="journal article" date="2019" name="Int. J. Syst. Evol. Microbiol.">
        <title>The Global Catalogue of Microorganisms (GCM) 10K type strain sequencing project: providing services to taxonomists for standard genome sequencing and annotation.</title>
        <authorList>
            <consortium name="The Broad Institute Genomics Platform"/>
            <consortium name="The Broad Institute Genome Sequencing Center for Infectious Disease"/>
            <person name="Wu L."/>
            <person name="Ma J."/>
        </authorList>
    </citation>
    <scope>NUCLEOTIDE SEQUENCE [LARGE SCALE GENOMIC DNA]</scope>
    <source>
        <strain evidence="9">JCM 32148</strain>
    </source>
</reference>